<feature type="transmembrane region" description="Helical" evidence="8">
    <location>
        <begin position="212"/>
        <end position="230"/>
    </location>
</feature>
<feature type="transmembrane region" description="Helical" evidence="8">
    <location>
        <begin position="306"/>
        <end position="329"/>
    </location>
</feature>
<comment type="caution">
    <text evidence="9">The sequence shown here is derived from an EMBL/GenBank/DDBJ whole genome shotgun (WGS) entry which is preliminary data.</text>
</comment>
<dbReference type="PANTHER" id="PTHR23517">
    <property type="entry name" value="RESISTANCE PROTEIN MDTM, PUTATIVE-RELATED-RELATED"/>
    <property type="match status" value="1"/>
</dbReference>
<evidence type="ECO:0000256" key="1">
    <source>
        <dbReference type="ARBA" id="ARBA00004651"/>
    </source>
</evidence>
<feature type="transmembrane region" description="Helical" evidence="8">
    <location>
        <begin position="349"/>
        <end position="368"/>
    </location>
</feature>
<keyword evidence="5" id="KW-0653">Protein transport</keyword>
<dbReference type="Pfam" id="PF00854">
    <property type="entry name" value="PTR2"/>
    <property type="match status" value="1"/>
</dbReference>
<name>A0A149Q7G9_9PROT</name>
<evidence type="ECO:0000256" key="3">
    <source>
        <dbReference type="ARBA" id="ARBA00022475"/>
    </source>
</evidence>
<dbReference type="PROSITE" id="PS01022">
    <property type="entry name" value="PTR2_1"/>
    <property type="match status" value="1"/>
</dbReference>
<evidence type="ECO:0000256" key="7">
    <source>
        <dbReference type="ARBA" id="ARBA00023136"/>
    </source>
</evidence>
<proteinExistence type="predicted"/>
<feature type="transmembrane region" description="Helical" evidence="8">
    <location>
        <begin position="53"/>
        <end position="72"/>
    </location>
</feature>
<keyword evidence="7 8" id="KW-0472">Membrane</keyword>
<dbReference type="InterPro" id="IPR050171">
    <property type="entry name" value="MFS_Transporters"/>
</dbReference>
<dbReference type="SUPFAM" id="SSF103473">
    <property type="entry name" value="MFS general substrate transporter"/>
    <property type="match status" value="1"/>
</dbReference>
<feature type="transmembrane region" description="Helical" evidence="8">
    <location>
        <begin position="267"/>
        <end position="286"/>
    </location>
</feature>
<evidence type="ECO:0000256" key="6">
    <source>
        <dbReference type="ARBA" id="ARBA00022989"/>
    </source>
</evidence>
<dbReference type="GO" id="GO:0005886">
    <property type="term" value="C:plasma membrane"/>
    <property type="evidence" value="ECO:0007669"/>
    <property type="project" value="UniProtKB-SubCell"/>
</dbReference>
<feature type="transmembrane region" description="Helical" evidence="8">
    <location>
        <begin position="388"/>
        <end position="410"/>
    </location>
</feature>
<dbReference type="InterPro" id="IPR005279">
    <property type="entry name" value="Dipep/tripep_permease"/>
</dbReference>
<evidence type="ECO:0000256" key="4">
    <source>
        <dbReference type="ARBA" id="ARBA00022692"/>
    </source>
</evidence>
<comment type="subcellular location">
    <subcellularLocation>
        <location evidence="1">Cell membrane</location>
        <topology evidence="1">Multi-pass membrane protein</topology>
    </subcellularLocation>
</comment>
<keyword evidence="2" id="KW-0813">Transport</keyword>
<dbReference type="Gene3D" id="1.20.1250.20">
    <property type="entry name" value="MFS general substrate transporter like domains"/>
    <property type="match status" value="1"/>
</dbReference>
<keyword evidence="5" id="KW-0571">Peptide transport</keyword>
<feature type="transmembrane region" description="Helical" evidence="8">
    <location>
        <begin position="236"/>
        <end position="255"/>
    </location>
</feature>
<dbReference type="AlphaFoldDB" id="A0A149Q7G9"/>
<evidence type="ECO:0000256" key="2">
    <source>
        <dbReference type="ARBA" id="ARBA00022448"/>
    </source>
</evidence>
<dbReference type="InterPro" id="IPR018456">
    <property type="entry name" value="PTR2_symporter_CS"/>
</dbReference>
<evidence type="ECO:0000256" key="5">
    <source>
        <dbReference type="ARBA" id="ARBA00022856"/>
    </source>
</evidence>
<dbReference type="EMBL" id="LHZA01000148">
    <property type="protein sequence ID" value="KXU93279.1"/>
    <property type="molecule type" value="Genomic_DNA"/>
</dbReference>
<keyword evidence="3" id="KW-1003">Cell membrane</keyword>
<dbReference type="GO" id="GO:0006857">
    <property type="term" value="P:oligopeptide transport"/>
    <property type="evidence" value="ECO:0007669"/>
    <property type="project" value="InterPro"/>
</dbReference>
<evidence type="ECO:0000256" key="8">
    <source>
        <dbReference type="SAM" id="Phobius"/>
    </source>
</evidence>
<accession>A0A149Q7G9</accession>
<sequence length="503" mass="53583">MQPDTPPLADRRSAFFTLLVTEAAERAGFYGMEAILLLFMVQQLGMADMGADLLVGAFAAMIYATPLLGGWLGDRVYGARRTVVLGAILLSAGYGLLALSTVYRTLFEPALALAATGNGLFKPNAAQLIRCLYEEHPQERDSAFTLYYMAANVGSALSMLCIPLVRDYAGSFTAFGLCVAGPACALGVLLARTHALRYTGSAPDEAPLLPRPAIGGATAIFLCTLAVMGVLSSASFARLAVFGCLALVAILWGALYRKAAARERLNLVTMGIMLLQSIAFYCFYQQMQTSLTLFALTNVDGTFRILGHPLFALSAAQFQALDPIFIILLSPLLAKLYHALASRNRDLSLPTKFAVGFGFVALAFFIWWSGTRLAGSGLTSTWPMLGGYFALATAELLIGGLGLAVIARYAPARLNGLMVGAYYLTVGAGMYLGSEIASFATPAANAAPLQNHHYETLFGTLGLCGLGLVSIALLLARMLSHMENRHQDAAQRFSVRANTDCSA</sequence>
<dbReference type="InterPro" id="IPR000109">
    <property type="entry name" value="POT_fam"/>
</dbReference>
<dbReference type="NCBIfam" id="TIGR00924">
    <property type="entry name" value="yjdL_sub1_fam"/>
    <property type="match status" value="1"/>
</dbReference>
<gene>
    <name evidence="9" type="ORF">AD928_08850</name>
</gene>
<dbReference type="GO" id="GO:1904680">
    <property type="term" value="F:peptide transmembrane transporter activity"/>
    <property type="evidence" value="ECO:0007669"/>
    <property type="project" value="InterPro"/>
</dbReference>
<feature type="transmembrane region" description="Helical" evidence="8">
    <location>
        <begin position="84"/>
        <end position="103"/>
    </location>
</feature>
<evidence type="ECO:0000313" key="10">
    <source>
        <dbReference type="Proteomes" id="UP000075473"/>
    </source>
</evidence>
<reference evidence="9 10" key="1">
    <citation type="submission" date="2015-06" db="EMBL/GenBank/DDBJ databases">
        <title>Improved classification and identification of acetic acid bacteria using matrix-assisted laser desorption/ionization time-of-flight mass spectrometry; Gluconobacter nephelii and Gluconobacter uchimurae are later heterotypic synonyms of Gluconobacter japonicus and Gluconobacter oxydans, respectively.</title>
        <authorList>
            <person name="Li L."/>
            <person name="Cleenwerck I."/>
            <person name="De Vuyst L."/>
            <person name="Vandamme P."/>
        </authorList>
    </citation>
    <scope>NUCLEOTIDE SEQUENCE [LARGE SCALE GENOMIC DNA]</scope>
    <source>
        <strain evidence="9 10">LMG 1625</strain>
    </source>
</reference>
<keyword evidence="4 8" id="KW-0812">Transmembrane</keyword>
<dbReference type="RefSeq" id="WP_062249888.1">
    <property type="nucleotide sequence ID" value="NZ_LHZA01000148.1"/>
</dbReference>
<dbReference type="Proteomes" id="UP000075473">
    <property type="component" value="Unassembled WGS sequence"/>
</dbReference>
<feature type="transmembrane region" description="Helical" evidence="8">
    <location>
        <begin position="171"/>
        <end position="191"/>
    </location>
</feature>
<dbReference type="CDD" id="cd17346">
    <property type="entry name" value="MFS_DtpA_like"/>
    <property type="match status" value="1"/>
</dbReference>
<keyword evidence="6 8" id="KW-1133">Transmembrane helix</keyword>
<feature type="transmembrane region" description="Helical" evidence="8">
    <location>
        <begin position="422"/>
        <end position="444"/>
    </location>
</feature>
<dbReference type="PATRIC" id="fig|178900.5.peg.2256"/>
<dbReference type="InterPro" id="IPR036259">
    <property type="entry name" value="MFS_trans_sf"/>
</dbReference>
<feature type="transmembrane region" description="Helical" evidence="8">
    <location>
        <begin position="456"/>
        <end position="476"/>
    </location>
</feature>
<organism evidence="9 10">
    <name type="scientific">Acetobacter cerevisiae</name>
    <dbReference type="NCBI Taxonomy" id="178900"/>
    <lineage>
        <taxon>Bacteria</taxon>
        <taxon>Pseudomonadati</taxon>
        <taxon>Pseudomonadota</taxon>
        <taxon>Alphaproteobacteria</taxon>
        <taxon>Acetobacterales</taxon>
        <taxon>Acetobacteraceae</taxon>
        <taxon>Acetobacter</taxon>
    </lineage>
</organism>
<protein>
    <submittedName>
        <fullName evidence="9">Tripeptide permease tppB</fullName>
    </submittedName>
</protein>
<evidence type="ECO:0000313" key="9">
    <source>
        <dbReference type="EMBL" id="KXU93279.1"/>
    </source>
</evidence>
<dbReference type="PANTHER" id="PTHR23517:SF15">
    <property type="entry name" value="PROTON-DEPENDENT OLIGOPEPTIDE FAMILY TRANSPORT PROTEIN"/>
    <property type="match status" value="1"/>
</dbReference>